<dbReference type="Gene3D" id="3.40.50.300">
    <property type="entry name" value="P-loop containing nucleotide triphosphate hydrolases"/>
    <property type="match status" value="1"/>
</dbReference>
<feature type="transmembrane region" description="Helical" evidence="10">
    <location>
        <begin position="67"/>
        <end position="89"/>
    </location>
</feature>
<comment type="caution">
    <text evidence="12">The sequence shown here is derived from an EMBL/GenBank/DDBJ whole genome shotgun (WGS) entry which is preliminary data.</text>
</comment>
<dbReference type="Pfam" id="PF00005">
    <property type="entry name" value="ABC_tran"/>
    <property type="match status" value="1"/>
</dbReference>
<keyword evidence="6 12" id="KW-0067">ATP-binding</keyword>
<feature type="transmembrane region" description="Helical" evidence="10">
    <location>
        <begin position="348"/>
        <end position="369"/>
    </location>
</feature>
<dbReference type="GO" id="GO:0005886">
    <property type="term" value="C:plasma membrane"/>
    <property type="evidence" value="ECO:0007669"/>
    <property type="project" value="UniProtKB-SubCell"/>
</dbReference>
<dbReference type="GO" id="GO:0042941">
    <property type="term" value="P:D-alanine transmembrane transport"/>
    <property type="evidence" value="ECO:0007669"/>
    <property type="project" value="TreeGrafter"/>
</dbReference>
<keyword evidence="8 10" id="KW-0472">Membrane</keyword>
<dbReference type="PROSITE" id="PS50893">
    <property type="entry name" value="ABC_TRANSPORTER_2"/>
    <property type="match status" value="1"/>
</dbReference>
<evidence type="ECO:0000256" key="6">
    <source>
        <dbReference type="ARBA" id="ARBA00022840"/>
    </source>
</evidence>
<keyword evidence="13" id="KW-1185">Reference proteome</keyword>
<dbReference type="InterPro" id="IPR027417">
    <property type="entry name" value="P-loop_NTPase"/>
</dbReference>
<dbReference type="InterPro" id="IPR043428">
    <property type="entry name" value="LivM-like"/>
</dbReference>
<organism evidence="12 13">
    <name type="scientific">Streptacidiphilus fuscans</name>
    <dbReference type="NCBI Taxonomy" id="2789292"/>
    <lineage>
        <taxon>Bacteria</taxon>
        <taxon>Bacillati</taxon>
        <taxon>Actinomycetota</taxon>
        <taxon>Actinomycetes</taxon>
        <taxon>Kitasatosporales</taxon>
        <taxon>Streptomycetaceae</taxon>
        <taxon>Streptacidiphilus</taxon>
    </lineage>
</organism>
<reference evidence="12" key="1">
    <citation type="submission" date="2020-11" db="EMBL/GenBank/DDBJ databases">
        <title>Isolation and identification of active actinomycetes.</title>
        <authorList>
            <person name="Yu B."/>
        </authorList>
    </citation>
    <scope>NUCLEOTIDE SEQUENCE</scope>
    <source>
        <strain evidence="12">NEAU-YB345</strain>
    </source>
</reference>
<comment type="subcellular location">
    <subcellularLocation>
        <location evidence="1">Cell membrane</location>
        <topology evidence="1">Multi-pass membrane protein</topology>
    </subcellularLocation>
</comment>
<evidence type="ECO:0000256" key="1">
    <source>
        <dbReference type="ARBA" id="ARBA00004651"/>
    </source>
</evidence>
<dbReference type="InterPro" id="IPR003593">
    <property type="entry name" value="AAA+_ATPase"/>
</dbReference>
<dbReference type="GO" id="GO:0015192">
    <property type="term" value="F:L-phenylalanine transmembrane transporter activity"/>
    <property type="evidence" value="ECO:0007669"/>
    <property type="project" value="TreeGrafter"/>
</dbReference>
<accession>A0A931B7Z0</accession>
<feature type="transmembrane region" description="Helical" evidence="10">
    <location>
        <begin position="520"/>
        <end position="544"/>
    </location>
</feature>
<dbReference type="GO" id="GO:1903805">
    <property type="term" value="P:L-valine import across plasma membrane"/>
    <property type="evidence" value="ECO:0007669"/>
    <property type="project" value="TreeGrafter"/>
</dbReference>
<evidence type="ECO:0000256" key="2">
    <source>
        <dbReference type="ARBA" id="ARBA00022448"/>
    </source>
</evidence>
<dbReference type="PANTHER" id="PTHR45772:SF7">
    <property type="entry name" value="AMINO ACID ABC TRANSPORTER ATP-BINDING PROTEIN"/>
    <property type="match status" value="1"/>
</dbReference>
<keyword evidence="5" id="KW-0547">Nucleotide-binding</keyword>
<dbReference type="GO" id="GO:0005524">
    <property type="term" value="F:ATP binding"/>
    <property type="evidence" value="ECO:0007669"/>
    <property type="project" value="UniProtKB-KW"/>
</dbReference>
<feature type="transmembrane region" description="Helical" evidence="10">
    <location>
        <begin position="101"/>
        <end position="122"/>
    </location>
</feature>
<feature type="transmembrane region" description="Helical" evidence="10">
    <location>
        <begin position="12"/>
        <end position="32"/>
    </location>
</feature>
<dbReference type="GO" id="GO:0015808">
    <property type="term" value="P:L-alanine transport"/>
    <property type="evidence" value="ECO:0007669"/>
    <property type="project" value="TreeGrafter"/>
</dbReference>
<feature type="transmembrane region" description="Helical" evidence="10">
    <location>
        <begin position="556"/>
        <end position="580"/>
    </location>
</feature>
<feature type="transmembrane region" description="Helical" evidence="10">
    <location>
        <begin position="137"/>
        <end position="156"/>
    </location>
</feature>
<feature type="transmembrane region" description="Helical" evidence="10">
    <location>
        <begin position="470"/>
        <end position="489"/>
    </location>
</feature>
<evidence type="ECO:0000256" key="7">
    <source>
        <dbReference type="ARBA" id="ARBA00022989"/>
    </source>
</evidence>
<dbReference type="InterPro" id="IPR051120">
    <property type="entry name" value="ABC_AA/LPS_Transport"/>
</dbReference>
<dbReference type="PANTHER" id="PTHR45772">
    <property type="entry name" value="CONSERVED COMPONENT OF ABC TRANSPORTER FOR NATURAL AMINO ACIDS-RELATED"/>
    <property type="match status" value="1"/>
</dbReference>
<keyword evidence="2" id="KW-0813">Transport</keyword>
<evidence type="ECO:0000256" key="4">
    <source>
        <dbReference type="ARBA" id="ARBA00022692"/>
    </source>
</evidence>
<evidence type="ECO:0000259" key="11">
    <source>
        <dbReference type="PROSITE" id="PS50893"/>
    </source>
</evidence>
<dbReference type="Proteomes" id="UP000657385">
    <property type="component" value="Unassembled WGS sequence"/>
</dbReference>
<evidence type="ECO:0000256" key="9">
    <source>
        <dbReference type="SAM" id="MobiDB-lite"/>
    </source>
</evidence>
<gene>
    <name evidence="12" type="ORF">I2501_24260</name>
</gene>
<protein>
    <submittedName>
        <fullName evidence="12">ATP-binding cassette domain-containing protein</fullName>
    </submittedName>
</protein>
<dbReference type="InterPro" id="IPR001851">
    <property type="entry name" value="ABC_transp_permease"/>
</dbReference>
<feature type="transmembrane region" description="Helical" evidence="10">
    <location>
        <begin position="263"/>
        <end position="283"/>
    </location>
</feature>
<evidence type="ECO:0000313" key="13">
    <source>
        <dbReference type="Proteomes" id="UP000657385"/>
    </source>
</evidence>
<evidence type="ECO:0000256" key="5">
    <source>
        <dbReference type="ARBA" id="ARBA00022741"/>
    </source>
</evidence>
<dbReference type="SUPFAM" id="SSF52540">
    <property type="entry name" value="P-loop containing nucleoside triphosphate hydrolases"/>
    <property type="match status" value="1"/>
</dbReference>
<feature type="region of interest" description="Disordered" evidence="9">
    <location>
        <begin position="900"/>
        <end position="924"/>
    </location>
</feature>
<feature type="transmembrane region" description="Helical" evidence="10">
    <location>
        <begin position="587"/>
        <end position="605"/>
    </location>
</feature>
<feature type="transmembrane region" description="Helical" evidence="10">
    <location>
        <begin position="403"/>
        <end position="422"/>
    </location>
</feature>
<dbReference type="GO" id="GO:0016887">
    <property type="term" value="F:ATP hydrolysis activity"/>
    <property type="evidence" value="ECO:0007669"/>
    <property type="project" value="InterPro"/>
</dbReference>
<feature type="domain" description="ABC transporter" evidence="11">
    <location>
        <begin position="680"/>
        <end position="913"/>
    </location>
</feature>
<feature type="transmembrane region" description="Helical" evidence="10">
    <location>
        <begin position="429"/>
        <end position="448"/>
    </location>
</feature>
<evidence type="ECO:0000256" key="8">
    <source>
        <dbReference type="ARBA" id="ARBA00023136"/>
    </source>
</evidence>
<proteinExistence type="predicted"/>
<evidence type="ECO:0000256" key="10">
    <source>
        <dbReference type="SAM" id="Phobius"/>
    </source>
</evidence>
<evidence type="ECO:0000256" key="3">
    <source>
        <dbReference type="ARBA" id="ARBA00022475"/>
    </source>
</evidence>
<dbReference type="SMART" id="SM00382">
    <property type="entry name" value="AAA"/>
    <property type="match status" value="1"/>
</dbReference>
<dbReference type="InterPro" id="IPR003439">
    <property type="entry name" value="ABC_transporter-like_ATP-bd"/>
</dbReference>
<dbReference type="CDD" id="cd06581">
    <property type="entry name" value="TM_PBP1_LivM_like"/>
    <property type="match status" value="1"/>
</dbReference>
<dbReference type="Pfam" id="PF02653">
    <property type="entry name" value="BPD_transp_2"/>
    <property type="match status" value="2"/>
</dbReference>
<keyword evidence="3" id="KW-1003">Cell membrane</keyword>
<feature type="transmembrane region" description="Helical" evidence="10">
    <location>
        <begin position="218"/>
        <end position="243"/>
    </location>
</feature>
<dbReference type="CDD" id="cd06582">
    <property type="entry name" value="TM_PBP1_LivH_like"/>
    <property type="match status" value="1"/>
</dbReference>
<dbReference type="GO" id="GO:0005304">
    <property type="term" value="F:L-valine transmembrane transporter activity"/>
    <property type="evidence" value="ECO:0007669"/>
    <property type="project" value="TreeGrafter"/>
</dbReference>
<name>A0A931B7Z0_9ACTN</name>
<sequence>MHAQLASLPLDLAQAGLTVGAAAALSGIGLVVCYRATGVLNLAQGAIAMITAYAVRQTVVVWHWPKALAVAVCLLVFAPAIGWTLDAVVFRPLQRRSAGPVATLVACLGVFVLLVGAAFLLWGPTPLADAPSLLPSTPWAVLAVVGVLAVGVAVVGRWTPFGTQVRAVVDNRRLAELAGVDADRVSSVGWAFGAFTAGLTGAVLAPGLRLDPYGLPLLVMETMAVAVIAQLRSLTVAVGSALALGVLQSELTQFHPGGWQQSLLQAVGANLFALALLVAVLVLPLDFTGRGRGDGTDPERRAYHPVLTGRPIASGGAAGSGRNSAVRLGCAVLLLLPFAFRADDLRSALQVPALALVLLSITVVTGYGGQVSLGQAGYAGLGALFTGLLAGGQVAGLPAFPPVVALLCAVVLAAPLGLLVGWPAIRRRGLALALTTFAVGTAINRLVFQQPAATTGVVLDRTGMLGQDRFFYGVELALLAAALLLVRALRRGRLGRALGAMRDHEAGAAAAGVDVPRLKLLAFVLGAALAALGGGLMGLGGQAFDPNAFDPVLGLIWFAAVVVFGADSAVGAVLAAATLVGLDAGTVAGVSTAVVGALALLLGRLPPGGLAGLTRLPGREARARDAAHRAAAEQGAEPVRLTPLGRRLAARVPLPAQAATPPAPTPAAPPMVARREGERLTAHNLTKRFQGVTAVDGVTLAVPPGRITALTGPNGAGKSTLFDCLSGAQRADSGQVLLGGKDLTRLPEHARARLGLARTFQQIAVFPGLTVADNLRVGAEQSAGRTARESAADADRLLDLLGLSDLRDQAAAELPTGTLRLVELGRALAAQPAVLLLDEPGAGLDRRETALLVELLRSLADGGLALLLVEHDRELVDELASGVHVMRTGRTEFHARLEHRGGAGHQGGHPDGAGHPGREAPHGA</sequence>
<feature type="transmembrane region" description="Helical" evidence="10">
    <location>
        <begin position="39"/>
        <end position="55"/>
    </location>
</feature>
<dbReference type="EMBL" id="JADPRT010000010">
    <property type="protein sequence ID" value="MBF9071137.1"/>
    <property type="molecule type" value="Genomic_DNA"/>
</dbReference>
<keyword evidence="7 10" id="KW-1133">Transmembrane helix</keyword>
<feature type="transmembrane region" description="Helical" evidence="10">
    <location>
        <begin position="376"/>
        <end position="397"/>
    </location>
</feature>
<dbReference type="AlphaFoldDB" id="A0A931B7Z0"/>
<feature type="compositionally biased region" description="Gly residues" evidence="9">
    <location>
        <begin position="903"/>
        <end position="915"/>
    </location>
</feature>
<evidence type="ECO:0000313" key="12">
    <source>
        <dbReference type="EMBL" id="MBF9071137.1"/>
    </source>
</evidence>
<dbReference type="GO" id="GO:1903806">
    <property type="term" value="P:L-isoleucine import across plasma membrane"/>
    <property type="evidence" value="ECO:0007669"/>
    <property type="project" value="TreeGrafter"/>
</dbReference>
<keyword evidence="4 10" id="KW-0812">Transmembrane</keyword>
<dbReference type="GO" id="GO:0015188">
    <property type="term" value="F:L-isoleucine transmembrane transporter activity"/>
    <property type="evidence" value="ECO:0007669"/>
    <property type="project" value="TreeGrafter"/>
</dbReference>